<evidence type="ECO:0000313" key="2">
    <source>
        <dbReference type="EMBL" id="KAG8387156.1"/>
    </source>
</evidence>
<feature type="compositionally biased region" description="Polar residues" evidence="1">
    <location>
        <begin position="95"/>
        <end position="107"/>
    </location>
</feature>
<dbReference type="PANTHER" id="PTHR33132:SF142">
    <property type="entry name" value="SERINE-RICH PROTEIN-LIKE PROTEIN"/>
    <property type="match status" value="1"/>
</dbReference>
<organism evidence="2 3">
    <name type="scientific">Buddleja alternifolia</name>
    <dbReference type="NCBI Taxonomy" id="168488"/>
    <lineage>
        <taxon>Eukaryota</taxon>
        <taxon>Viridiplantae</taxon>
        <taxon>Streptophyta</taxon>
        <taxon>Embryophyta</taxon>
        <taxon>Tracheophyta</taxon>
        <taxon>Spermatophyta</taxon>
        <taxon>Magnoliopsida</taxon>
        <taxon>eudicotyledons</taxon>
        <taxon>Gunneridae</taxon>
        <taxon>Pentapetalae</taxon>
        <taxon>asterids</taxon>
        <taxon>lamiids</taxon>
        <taxon>Lamiales</taxon>
        <taxon>Scrophulariaceae</taxon>
        <taxon>Buddlejeae</taxon>
        <taxon>Buddleja</taxon>
    </lineage>
</organism>
<dbReference type="PANTHER" id="PTHR33132">
    <property type="entry name" value="OSJNBB0118P14.9 PROTEIN"/>
    <property type="match status" value="1"/>
</dbReference>
<feature type="region of interest" description="Disordered" evidence="1">
    <location>
        <begin position="1"/>
        <end position="35"/>
    </location>
</feature>
<dbReference type="Proteomes" id="UP000826271">
    <property type="component" value="Unassembled WGS sequence"/>
</dbReference>
<evidence type="ECO:0000313" key="3">
    <source>
        <dbReference type="Proteomes" id="UP000826271"/>
    </source>
</evidence>
<feature type="compositionally biased region" description="Basic and acidic residues" evidence="1">
    <location>
        <begin position="24"/>
        <end position="35"/>
    </location>
</feature>
<gene>
    <name evidence="2" type="ORF">BUALT_Bualt03G0223900</name>
</gene>
<evidence type="ECO:0000256" key="1">
    <source>
        <dbReference type="SAM" id="MobiDB-lite"/>
    </source>
</evidence>
<comment type="caution">
    <text evidence="2">The sequence shown here is derived from an EMBL/GenBank/DDBJ whole genome shotgun (WGS) entry which is preliminary data.</text>
</comment>
<protein>
    <submittedName>
        <fullName evidence="2">Uncharacterized protein</fullName>
    </submittedName>
</protein>
<reference evidence="2" key="1">
    <citation type="submission" date="2019-10" db="EMBL/GenBank/DDBJ databases">
        <authorList>
            <person name="Zhang R."/>
            <person name="Pan Y."/>
            <person name="Wang J."/>
            <person name="Ma R."/>
            <person name="Yu S."/>
        </authorList>
    </citation>
    <scope>NUCLEOTIDE SEQUENCE</scope>
    <source>
        <strain evidence="2">LA-IB0</strain>
        <tissue evidence="2">Leaf</tissue>
    </source>
</reference>
<feature type="region of interest" description="Disordered" evidence="1">
    <location>
        <begin position="95"/>
        <end position="116"/>
    </location>
</feature>
<keyword evidence="3" id="KW-1185">Reference proteome</keyword>
<proteinExistence type="predicted"/>
<dbReference type="EMBL" id="WHWC01000003">
    <property type="protein sequence ID" value="KAG8387156.1"/>
    <property type="molecule type" value="Genomic_DNA"/>
</dbReference>
<name>A0AAV6XVV5_9LAMI</name>
<sequence>MFDSCPQQVSPNQFSAIQGQEMAEESKTKNENYEKPKIIVPNIYIDEMKTPTRSSSSIPSSPVGNKLRKSASIRQNCLCSPTQHAGSFRCRYHRSTSMPRSSMSVGSKLSELTGKSPEMCDNLLMAGHNQGT</sequence>
<dbReference type="AlphaFoldDB" id="A0AAV6XVV5"/>
<accession>A0AAV6XVV5</accession>
<feature type="compositionally biased region" description="Polar residues" evidence="1">
    <location>
        <begin position="1"/>
        <end position="18"/>
    </location>
</feature>